<dbReference type="Gene3D" id="1.10.10.10">
    <property type="entry name" value="Winged helix-like DNA-binding domain superfamily/Winged helix DNA-binding domain"/>
    <property type="match status" value="1"/>
</dbReference>
<dbReference type="Gene3D" id="1.20.58.1460">
    <property type="match status" value="1"/>
</dbReference>
<reference evidence="5" key="1">
    <citation type="submission" date="2016-10" db="EMBL/GenBank/DDBJ databases">
        <authorList>
            <person name="Varghese N."/>
        </authorList>
    </citation>
    <scope>NUCLEOTIDE SEQUENCE [LARGE SCALE GENOMIC DNA]</scope>
    <source>
        <strain evidence="5">DSM 44719</strain>
    </source>
</reference>
<dbReference type="GO" id="GO:0006351">
    <property type="term" value="P:DNA-templated transcription"/>
    <property type="evidence" value="ECO:0007669"/>
    <property type="project" value="InterPro"/>
</dbReference>
<gene>
    <name evidence="4" type="ORF">SAMN04490220_5579</name>
</gene>
<dbReference type="EMBL" id="FNTL01000004">
    <property type="protein sequence ID" value="SED79603.1"/>
    <property type="molecule type" value="Genomic_DNA"/>
</dbReference>
<dbReference type="AlphaFoldDB" id="A0A1H5DL46"/>
<dbReference type="InterPro" id="IPR011965">
    <property type="entry name" value="PaaX_trns_reg"/>
</dbReference>
<dbReference type="Gene3D" id="3.30.70.2650">
    <property type="match status" value="1"/>
</dbReference>
<dbReference type="InterPro" id="IPR048846">
    <property type="entry name" value="PaaX-like_central"/>
</dbReference>
<dbReference type="InterPro" id="IPR036388">
    <property type="entry name" value="WH-like_DNA-bd_sf"/>
</dbReference>
<dbReference type="RefSeq" id="WP_073361726.1">
    <property type="nucleotide sequence ID" value="NZ_FNTL01000004.1"/>
</dbReference>
<proteinExistence type="predicted"/>
<feature type="domain" description="Transcriptional repressor PaaX-like C-terminal" evidence="2">
    <location>
        <begin position="184"/>
        <end position="269"/>
    </location>
</feature>
<evidence type="ECO:0000259" key="1">
    <source>
        <dbReference type="Pfam" id="PF07848"/>
    </source>
</evidence>
<dbReference type="Proteomes" id="UP000183407">
    <property type="component" value="Unassembled WGS sequence"/>
</dbReference>
<feature type="domain" description="Transcriptional repressor PaaX-like N-terminal" evidence="1">
    <location>
        <begin position="16"/>
        <end position="75"/>
    </location>
</feature>
<dbReference type="InterPro" id="IPR012906">
    <property type="entry name" value="PaaX-like_N"/>
</dbReference>
<name>A0A1H5DL46_RHOJO</name>
<dbReference type="PANTHER" id="PTHR30319">
    <property type="entry name" value="PHENYLACETIC ACID REGULATOR-RELATED TRANSCRIPTIONAL REPRESSOR"/>
    <property type="match status" value="1"/>
</dbReference>
<sequence length="306" mass="34963">MSDSSTRSRYQDSQRLLTTLLGDYWFWRTEPLPSRVLVDLLAEFGLAEPAARAAIRRLAARDLVVVSKVGRTTYYGVPPKTDELAAARLQKIFRFGSGDRSWDGRWTFVMFSVPEDQREMRRILRTRLRTLGLGLLYDGVWVSPWDLTHDALSVLSEVNADRATVTRARLADGNSASGHPVAAWSLREIADEYESFADDTSRLRSRVLQGRTSPAEALVTRTKVMARWKSFAEIDPDLPLEVLPHQWPREKARRCFIEIYDHLGPLAESRMREIVERHSPELAEFAVHRTSTDLWRGARILEPSAE</sequence>
<evidence type="ECO:0000259" key="2">
    <source>
        <dbReference type="Pfam" id="PF08223"/>
    </source>
</evidence>
<dbReference type="Pfam" id="PF07848">
    <property type="entry name" value="PaaX"/>
    <property type="match status" value="1"/>
</dbReference>
<accession>A0A1H5DL46</accession>
<dbReference type="PIRSF" id="PIRSF020623">
    <property type="entry name" value="PaaX"/>
    <property type="match status" value="1"/>
</dbReference>
<dbReference type="PANTHER" id="PTHR30319:SF1">
    <property type="entry name" value="TRANSCRIPTIONAL REPRESSOR PAAX"/>
    <property type="match status" value="1"/>
</dbReference>
<dbReference type="OrthoDB" id="2270427at2"/>
<organism evidence="4 5">
    <name type="scientific">Rhodococcus jostii</name>
    <dbReference type="NCBI Taxonomy" id="132919"/>
    <lineage>
        <taxon>Bacteria</taxon>
        <taxon>Bacillati</taxon>
        <taxon>Actinomycetota</taxon>
        <taxon>Actinomycetes</taxon>
        <taxon>Mycobacteriales</taxon>
        <taxon>Nocardiaceae</taxon>
        <taxon>Rhodococcus</taxon>
    </lineage>
</organism>
<feature type="domain" description="Transcriptional repressor PaaX-like central Cas2-like" evidence="3">
    <location>
        <begin position="100"/>
        <end position="173"/>
    </location>
</feature>
<dbReference type="InterPro" id="IPR013225">
    <property type="entry name" value="PaaX_C"/>
</dbReference>
<protein>
    <submittedName>
        <fullName evidence="4">Transcriptional regulator, PaaX family</fullName>
    </submittedName>
</protein>
<evidence type="ECO:0000313" key="5">
    <source>
        <dbReference type="Proteomes" id="UP000183407"/>
    </source>
</evidence>
<dbReference type="Pfam" id="PF20803">
    <property type="entry name" value="PaaX_M"/>
    <property type="match status" value="1"/>
</dbReference>
<dbReference type="Pfam" id="PF08223">
    <property type="entry name" value="PaaX_C"/>
    <property type="match status" value="1"/>
</dbReference>
<evidence type="ECO:0000259" key="3">
    <source>
        <dbReference type="Pfam" id="PF20803"/>
    </source>
</evidence>
<evidence type="ECO:0000313" key="4">
    <source>
        <dbReference type="EMBL" id="SED79603.1"/>
    </source>
</evidence>